<evidence type="ECO:0000313" key="2">
    <source>
        <dbReference type="EMBL" id="ROO32944.1"/>
    </source>
</evidence>
<dbReference type="CDD" id="cd00570">
    <property type="entry name" value="GST_N_family"/>
    <property type="match status" value="1"/>
</dbReference>
<sequence>MKLIGSGTSPYVRRTRLLLGDRPYEFESLDIYGADRDALRARNPALKIPMLVDGGRTLYDSRVIARYLSDKFEHAPLSWDQENLLTLVDAANDSMVALVLSHKSGLDIHDGATFHELQHERIGRAMTALEDVAADGAFDAWDYPAICVYCLVDWAEMREMFDFAEHPALRGVRERHRGQPMVAETDPRRAG</sequence>
<dbReference type="InterPro" id="IPR036282">
    <property type="entry name" value="Glutathione-S-Trfase_C_sf"/>
</dbReference>
<accession>A0A423Q2T7</accession>
<organism evidence="2 3">
    <name type="scientific">Salinisphaera orenii YIM 95161</name>
    <dbReference type="NCBI Taxonomy" id="1051139"/>
    <lineage>
        <taxon>Bacteria</taxon>
        <taxon>Pseudomonadati</taxon>
        <taxon>Pseudomonadota</taxon>
        <taxon>Gammaproteobacteria</taxon>
        <taxon>Salinisphaerales</taxon>
        <taxon>Salinisphaeraceae</taxon>
        <taxon>Salinisphaera</taxon>
    </lineage>
</organism>
<dbReference type="SUPFAM" id="SSF52833">
    <property type="entry name" value="Thioredoxin-like"/>
    <property type="match status" value="1"/>
</dbReference>
<protein>
    <submittedName>
        <fullName evidence="2">Glutathione S-transferase</fullName>
    </submittedName>
</protein>
<dbReference type="InterPro" id="IPR036249">
    <property type="entry name" value="Thioredoxin-like_sf"/>
</dbReference>
<dbReference type="PROSITE" id="PS50404">
    <property type="entry name" value="GST_NTER"/>
    <property type="match status" value="1"/>
</dbReference>
<keyword evidence="2" id="KW-0808">Transferase</keyword>
<comment type="caution">
    <text evidence="2">The sequence shown here is derived from an EMBL/GenBank/DDBJ whole genome shotgun (WGS) entry which is preliminary data.</text>
</comment>
<dbReference type="OrthoDB" id="8634103at2"/>
<reference evidence="2 3" key="1">
    <citation type="submission" date="2013-10" db="EMBL/GenBank/DDBJ databases">
        <title>Salinisphaera halophila YIM 95161 Genome Sequencing.</title>
        <authorList>
            <person name="Lai Q."/>
            <person name="Li C."/>
            <person name="Shao Z."/>
        </authorList>
    </citation>
    <scope>NUCLEOTIDE SEQUENCE [LARGE SCALE GENOMIC DNA]</scope>
    <source>
        <strain evidence="2 3">YIM 95161</strain>
    </source>
</reference>
<dbReference type="RefSeq" id="WP_123590215.1">
    <property type="nucleotide sequence ID" value="NZ_AYKF01000065.1"/>
</dbReference>
<dbReference type="Pfam" id="PF13417">
    <property type="entry name" value="GST_N_3"/>
    <property type="match status" value="1"/>
</dbReference>
<dbReference type="SUPFAM" id="SSF47616">
    <property type="entry name" value="GST C-terminal domain-like"/>
    <property type="match status" value="1"/>
</dbReference>
<dbReference type="Gene3D" id="3.40.30.10">
    <property type="entry name" value="Glutaredoxin"/>
    <property type="match status" value="1"/>
</dbReference>
<proteinExistence type="predicted"/>
<dbReference type="Proteomes" id="UP000285123">
    <property type="component" value="Unassembled WGS sequence"/>
</dbReference>
<name>A0A423Q2T7_9GAMM</name>
<feature type="domain" description="GST N-terminal" evidence="1">
    <location>
        <begin position="1"/>
        <end position="76"/>
    </location>
</feature>
<gene>
    <name evidence="2" type="ORF">SAHL_04570</name>
</gene>
<dbReference type="InterPro" id="IPR004045">
    <property type="entry name" value="Glutathione_S-Trfase_N"/>
</dbReference>
<evidence type="ECO:0000313" key="3">
    <source>
        <dbReference type="Proteomes" id="UP000285123"/>
    </source>
</evidence>
<dbReference type="GO" id="GO:0016740">
    <property type="term" value="F:transferase activity"/>
    <property type="evidence" value="ECO:0007669"/>
    <property type="project" value="UniProtKB-KW"/>
</dbReference>
<evidence type="ECO:0000259" key="1">
    <source>
        <dbReference type="PROSITE" id="PS50404"/>
    </source>
</evidence>
<dbReference type="Gene3D" id="1.20.1050.10">
    <property type="match status" value="1"/>
</dbReference>
<dbReference type="AlphaFoldDB" id="A0A423Q2T7"/>
<dbReference type="EMBL" id="AYKF01000065">
    <property type="protein sequence ID" value="ROO32944.1"/>
    <property type="molecule type" value="Genomic_DNA"/>
</dbReference>